<gene>
    <name evidence="1" type="ORF">RFULGI_LOCUS11992</name>
</gene>
<protein>
    <submittedName>
        <fullName evidence="1">2222_t:CDS:1</fullName>
    </submittedName>
</protein>
<proteinExistence type="predicted"/>
<keyword evidence="2" id="KW-1185">Reference proteome</keyword>
<accession>A0A9N9NGG2</accession>
<feature type="non-terminal residue" evidence="1">
    <location>
        <position position="1"/>
    </location>
</feature>
<dbReference type="Proteomes" id="UP000789396">
    <property type="component" value="Unassembled WGS sequence"/>
</dbReference>
<evidence type="ECO:0000313" key="2">
    <source>
        <dbReference type="Proteomes" id="UP000789396"/>
    </source>
</evidence>
<dbReference type="EMBL" id="CAJVPZ010027709">
    <property type="protein sequence ID" value="CAG8729133.1"/>
    <property type="molecule type" value="Genomic_DNA"/>
</dbReference>
<organism evidence="1 2">
    <name type="scientific">Racocetra fulgida</name>
    <dbReference type="NCBI Taxonomy" id="60492"/>
    <lineage>
        <taxon>Eukaryota</taxon>
        <taxon>Fungi</taxon>
        <taxon>Fungi incertae sedis</taxon>
        <taxon>Mucoromycota</taxon>
        <taxon>Glomeromycotina</taxon>
        <taxon>Glomeromycetes</taxon>
        <taxon>Diversisporales</taxon>
        <taxon>Gigasporaceae</taxon>
        <taxon>Racocetra</taxon>
    </lineage>
</organism>
<evidence type="ECO:0000313" key="1">
    <source>
        <dbReference type="EMBL" id="CAG8729133.1"/>
    </source>
</evidence>
<sequence length="59" mass="6898">NQWDDDQLEDEIGGFVLGFREEIENIEPGFGDHIDYEIDEITNGLQSDYSEEKMTELMK</sequence>
<name>A0A9N9NGG2_9GLOM</name>
<comment type="caution">
    <text evidence="1">The sequence shown here is derived from an EMBL/GenBank/DDBJ whole genome shotgun (WGS) entry which is preliminary data.</text>
</comment>
<dbReference type="OrthoDB" id="2479416at2759"/>
<dbReference type="AlphaFoldDB" id="A0A9N9NGG2"/>
<reference evidence="1" key="1">
    <citation type="submission" date="2021-06" db="EMBL/GenBank/DDBJ databases">
        <authorList>
            <person name="Kallberg Y."/>
            <person name="Tangrot J."/>
            <person name="Rosling A."/>
        </authorList>
    </citation>
    <scope>NUCLEOTIDE SEQUENCE</scope>
    <source>
        <strain evidence="1">IN212</strain>
    </source>
</reference>